<dbReference type="PANTHER" id="PTHR34295">
    <property type="entry name" value="BIOTIN TRANSPORTER BIOY"/>
    <property type="match status" value="1"/>
</dbReference>
<comment type="similarity">
    <text evidence="1 2">Belongs to the BioY family.</text>
</comment>
<accession>A0ABS2FFX5</accession>
<evidence type="ECO:0000313" key="4">
    <source>
        <dbReference type="EMBL" id="MBM6819465.1"/>
    </source>
</evidence>
<keyword evidence="2" id="KW-1003">Cell membrane</keyword>
<sequence length="183" mass="19221">MKRKTLDIVYCGIFATITAILSQIAIPLPGGVPLTLQTFAVSLVGILLGSKKGFISILVYVLMGAIGLPVFSGFSAGIGAIVGPTGGFILSFPIMSFIIGLVCERTDNKILIFLGMILASIPNYLAGAFQFSLVTGSSFYNAFLVSVLPFILVGIIKAALATIIGSMLRNHKSIKGVISYDKA</sequence>
<dbReference type="InterPro" id="IPR003784">
    <property type="entry name" value="BioY"/>
</dbReference>
<proteinExistence type="inferred from homology"/>
<evidence type="ECO:0000256" key="1">
    <source>
        <dbReference type="ARBA" id="ARBA00010692"/>
    </source>
</evidence>
<dbReference type="EMBL" id="JACJLL010000047">
    <property type="protein sequence ID" value="MBM6819465.1"/>
    <property type="molecule type" value="Genomic_DNA"/>
</dbReference>
<dbReference type="Gene3D" id="1.10.1760.20">
    <property type="match status" value="1"/>
</dbReference>
<feature type="transmembrane region" description="Helical" evidence="3">
    <location>
        <begin position="139"/>
        <end position="165"/>
    </location>
</feature>
<feature type="transmembrane region" description="Helical" evidence="3">
    <location>
        <begin position="110"/>
        <end position="133"/>
    </location>
</feature>
<protein>
    <recommendedName>
        <fullName evidence="2">Biotin transporter</fullName>
    </recommendedName>
</protein>
<keyword evidence="2 3" id="KW-0472">Membrane</keyword>
<name>A0ABS2FFX5_9CLOT</name>
<dbReference type="Proteomes" id="UP000767334">
    <property type="component" value="Unassembled WGS sequence"/>
</dbReference>
<keyword evidence="2" id="KW-0813">Transport</keyword>
<dbReference type="PIRSF" id="PIRSF016661">
    <property type="entry name" value="BioY"/>
    <property type="match status" value="1"/>
</dbReference>
<comment type="caution">
    <text evidence="4">The sequence shown here is derived from an EMBL/GenBank/DDBJ whole genome shotgun (WGS) entry which is preliminary data.</text>
</comment>
<dbReference type="RefSeq" id="WP_204572291.1">
    <property type="nucleotide sequence ID" value="NZ_JACJLL010000047.1"/>
</dbReference>
<evidence type="ECO:0000256" key="2">
    <source>
        <dbReference type="PIRNR" id="PIRNR016661"/>
    </source>
</evidence>
<gene>
    <name evidence="4" type="ORF">H6A19_08965</name>
</gene>
<feature type="transmembrane region" description="Helical" evidence="3">
    <location>
        <begin position="32"/>
        <end position="50"/>
    </location>
</feature>
<evidence type="ECO:0000256" key="3">
    <source>
        <dbReference type="SAM" id="Phobius"/>
    </source>
</evidence>
<feature type="transmembrane region" description="Helical" evidence="3">
    <location>
        <begin position="87"/>
        <end position="103"/>
    </location>
</feature>
<dbReference type="PANTHER" id="PTHR34295:SF1">
    <property type="entry name" value="BIOTIN TRANSPORTER BIOY"/>
    <property type="match status" value="1"/>
</dbReference>
<comment type="subcellular location">
    <subcellularLocation>
        <location evidence="2">Cell membrane</location>
        <topology evidence="2">Multi-pass membrane protein</topology>
    </subcellularLocation>
</comment>
<feature type="transmembrane region" description="Helical" evidence="3">
    <location>
        <begin position="7"/>
        <end position="26"/>
    </location>
</feature>
<feature type="transmembrane region" description="Helical" evidence="3">
    <location>
        <begin position="57"/>
        <end position="81"/>
    </location>
</feature>
<evidence type="ECO:0000313" key="5">
    <source>
        <dbReference type="Proteomes" id="UP000767334"/>
    </source>
</evidence>
<organism evidence="4 5">
    <name type="scientific">Clostridium saudiense</name>
    <dbReference type="NCBI Taxonomy" id="1414720"/>
    <lineage>
        <taxon>Bacteria</taxon>
        <taxon>Bacillati</taxon>
        <taxon>Bacillota</taxon>
        <taxon>Clostridia</taxon>
        <taxon>Eubacteriales</taxon>
        <taxon>Clostridiaceae</taxon>
        <taxon>Clostridium</taxon>
    </lineage>
</organism>
<dbReference type="Pfam" id="PF02632">
    <property type="entry name" value="BioY"/>
    <property type="match status" value="1"/>
</dbReference>
<keyword evidence="3" id="KW-0812">Transmembrane</keyword>
<reference evidence="4 5" key="1">
    <citation type="journal article" date="2021" name="Sci. Rep.">
        <title>The distribution of antibiotic resistance genes in chicken gut microbiota commensals.</title>
        <authorList>
            <person name="Juricova H."/>
            <person name="Matiasovicova J."/>
            <person name="Kubasova T."/>
            <person name="Cejkova D."/>
            <person name="Rychlik I."/>
        </authorList>
    </citation>
    <scope>NUCLEOTIDE SEQUENCE [LARGE SCALE GENOMIC DNA]</scope>
    <source>
        <strain evidence="4 5">An435</strain>
    </source>
</reference>
<keyword evidence="5" id="KW-1185">Reference proteome</keyword>
<keyword evidence="3" id="KW-1133">Transmembrane helix</keyword>